<dbReference type="Proteomes" id="UP001319180">
    <property type="component" value="Unassembled WGS sequence"/>
</dbReference>
<evidence type="ECO:0000256" key="7">
    <source>
        <dbReference type="ARBA" id="ARBA00023237"/>
    </source>
</evidence>
<dbReference type="GO" id="GO:0015288">
    <property type="term" value="F:porin activity"/>
    <property type="evidence" value="ECO:0007669"/>
    <property type="project" value="TreeGrafter"/>
</dbReference>
<dbReference type="InterPro" id="IPR003423">
    <property type="entry name" value="OMP_efflux"/>
</dbReference>
<accession>A0AAP2GFB5</accession>
<evidence type="ECO:0000313" key="9">
    <source>
        <dbReference type="EMBL" id="MBT1684966.1"/>
    </source>
</evidence>
<dbReference type="GO" id="GO:0009279">
    <property type="term" value="C:cell outer membrane"/>
    <property type="evidence" value="ECO:0007669"/>
    <property type="project" value="UniProtKB-SubCell"/>
</dbReference>
<comment type="subcellular location">
    <subcellularLocation>
        <location evidence="1">Cell outer membrane</location>
    </subcellularLocation>
</comment>
<dbReference type="GO" id="GO:1990281">
    <property type="term" value="C:efflux pump complex"/>
    <property type="evidence" value="ECO:0007669"/>
    <property type="project" value="TreeGrafter"/>
</dbReference>
<evidence type="ECO:0000256" key="4">
    <source>
        <dbReference type="ARBA" id="ARBA00022452"/>
    </source>
</evidence>
<proteinExistence type="inferred from homology"/>
<sequence>MKARKHIHHIQKTIVIGLCLAIAPAAWSQTTTLTLEQAVQQGLASNKTVQSAQYDVEAKQSLRKTAGDIGRFTAVGMIGQYNSYEKADNNITVSQTIPFPTVFAARAALGDANIKSSELTLAATQNEIAYQVKSTWYHLAYLHALNTWYTRTDSLWKAFAQAAALRQRTGETNLLEKVTAESRYLQAQTQLHQNQRDIDIYKQRLQTVLHSAAGVDVESIKLTARPRPAADTAAGPENPRIGWYRQQVAVASKERAVEKSGLAPELILGYFNQTLIGTPRAEGTTALATKSDRYQGFEVGVSFPLWFKPQVARVRAAEYTRLTAQTRYEQELRNYSGEVSVLNQEVDKLYTSLTYYESSALPRAELILKQANLALRGGEIGYLELIQAVSTAAELQVGYLETLNNYNQAVVRLELLLGQR</sequence>
<evidence type="ECO:0000313" key="10">
    <source>
        <dbReference type="Proteomes" id="UP001319180"/>
    </source>
</evidence>
<dbReference type="InterPro" id="IPR051906">
    <property type="entry name" value="TolC-like"/>
</dbReference>
<gene>
    <name evidence="9" type="ORF">KK078_00285</name>
</gene>
<dbReference type="GO" id="GO:0015562">
    <property type="term" value="F:efflux transmembrane transporter activity"/>
    <property type="evidence" value="ECO:0007669"/>
    <property type="project" value="InterPro"/>
</dbReference>
<feature type="chain" id="PRO_5042910397" evidence="8">
    <location>
        <begin position="29"/>
        <end position="420"/>
    </location>
</feature>
<keyword evidence="8" id="KW-0732">Signal</keyword>
<comment type="similarity">
    <text evidence="2">Belongs to the outer membrane factor (OMF) (TC 1.B.17) family.</text>
</comment>
<keyword evidence="5" id="KW-0812">Transmembrane</keyword>
<evidence type="ECO:0000256" key="8">
    <source>
        <dbReference type="SAM" id="SignalP"/>
    </source>
</evidence>
<reference evidence="9 10" key="1">
    <citation type="submission" date="2021-05" db="EMBL/GenBank/DDBJ databases">
        <title>A Polyphasic approach of four new species of the genus Ohtaekwangia: Ohtaekwangia histidinii sp. nov., Ohtaekwangia cretensis sp. nov., Ohtaekwangia indiensis sp. nov., Ohtaekwangia reichenbachii sp. nov. from diverse environment.</title>
        <authorList>
            <person name="Octaviana S."/>
        </authorList>
    </citation>
    <scope>NUCLEOTIDE SEQUENCE [LARGE SCALE GENOMIC DNA]</scope>
    <source>
        <strain evidence="9 10">PWU37</strain>
    </source>
</reference>
<feature type="signal peptide" evidence="8">
    <location>
        <begin position="1"/>
        <end position="28"/>
    </location>
</feature>
<keyword evidence="6" id="KW-0472">Membrane</keyword>
<comment type="caution">
    <text evidence="9">The sequence shown here is derived from an EMBL/GenBank/DDBJ whole genome shotgun (WGS) entry which is preliminary data.</text>
</comment>
<dbReference type="Gene3D" id="1.20.1600.10">
    <property type="entry name" value="Outer membrane efflux proteins (OEP)"/>
    <property type="match status" value="1"/>
</dbReference>
<dbReference type="SUPFAM" id="SSF56954">
    <property type="entry name" value="Outer membrane efflux proteins (OEP)"/>
    <property type="match status" value="1"/>
</dbReference>
<evidence type="ECO:0000256" key="1">
    <source>
        <dbReference type="ARBA" id="ARBA00004442"/>
    </source>
</evidence>
<dbReference type="EMBL" id="JAHESC010000001">
    <property type="protein sequence ID" value="MBT1684966.1"/>
    <property type="molecule type" value="Genomic_DNA"/>
</dbReference>
<keyword evidence="4" id="KW-1134">Transmembrane beta strand</keyword>
<dbReference type="PANTHER" id="PTHR30026:SF20">
    <property type="entry name" value="OUTER MEMBRANE PROTEIN TOLC"/>
    <property type="match status" value="1"/>
</dbReference>
<evidence type="ECO:0000256" key="6">
    <source>
        <dbReference type="ARBA" id="ARBA00023136"/>
    </source>
</evidence>
<evidence type="ECO:0000256" key="2">
    <source>
        <dbReference type="ARBA" id="ARBA00007613"/>
    </source>
</evidence>
<dbReference type="PANTHER" id="PTHR30026">
    <property type="entry name" value="OUTER MEMBRANE PROTEIN TOLC"/>
    <property type="match status" value="1"/>
</dbReference>
<name>A0AAP2GFB5_9BACT</name>
<dbReference type="Pfam" id="PF02321">
    <property type="entry name" value="OEP"/>
    <property type="match status" value="1"/>
</dbReference>
<keyword evidence="10" id="KW-1185">Reference proteome</keyword>
<dbReference type="AlphaFoldDB" id="A0AAP2GFB5"/>
<organism evidence="9 10">
    <name type="scientific">Dawidia soli</name>
    <dbReference type="NCBI Taxonomy" id="2782352"/>
    <lineage>
        <taxon>Bacteria</taxon>
        <taxon>Pseudomonadati</taxon>
        <taxon>Bacteroidota</taxon>
        <taxon>Cytophagia</taxon>
        <taxon>Cytophagales</taxon>
        <taxon>Chryseotaleaceae</taxon>
        <taxon>Dawidia</taxon>
    </lineage>
</organism>
<protein>
    <submittedName>
        <fullName evidence="9">TolC family protein</fullName>
    </submittedName>
</protein>
<keyword evidence="3" id="KW-0813">Transport</keyword>
<dbReference type="RefSeq" id="WP_317195858.1">
    <property type="nucleotide sequence ID" value="NZ_JAHESC010000001.1"/>
</dbReference>
<evidence type="ECO:0000256" key="5">
    <source>
        <dbReference type="ARBA" id="ARBA00022692"/>
    </source>
</evidence>
<keyword evidence="7" id="KW-0998">Cell outer membrane</keyword>
<evidence type="ECO:0000256" key="3">
    <source>
        <dbReference type="ARBA" id="ARBA00022448"/>
    </source>
</evidence>